<keyword evidence="2" id="KW-0812">Transmembrane</keyword>
<evidence type="ECO:0000313" key="3">
    <source>
        <dbReference type="EMBL" id="WRL63001.1"/>
    </source>
</evidence>
<protein>
    <recommendedName>
        <fullName evidence="5">Integral membrane protein</fullName>
    </recommendedName>
</protein>
<feature type="transmembrane region" description="Helical" evidence="2">
    <location>
        <begin position="154"/>
        <end position="175"/>
    </location>
</feature>
<evidence type="ECO:0000256" key="1">
    <source>
        <dbReference type="SAM" id="MobiDB-lite"/>
    </source>
</evidence>
<dbReference type="Proteomes" id="UP001324287">
    <property type="component" value="Chromosome"/>
</dbReference>
<sequence length="181" mass="18859">MTEREPARPGTQPVGATAYPHDAGPGDSTAPAYSDRPVAIRGPESLGGLLLILAGLAAAISLVLDWEADDDVSGWGLVRNGFDDLGQIVDNGLWQPLAIVLGGGVLFVLGVLMWLPMRSHRFFGLLALLVSAAVTAGVLVPLADAGWDLGVFGPGFWCAIAVAVLGLLGSLKALFSRRRYA</sequence>
<dbReference type="RefSeq" id="WP_324274350.1">
    <property type="nucleotide sequence ID" value="NZ_CP141261.1"/>
</dbReference>
<evidence type="ECO:0000256" key="2">
    <source>
        <dbReference type="SAM" id="Phobius"/>
    </source>
</evidence>
<feature type="transmembrane region" description="Helical" evidence="2">
    <location>
        <begin position="46"/>
        <end position="64"/>
    </location>
</feature>
<name>A0ABZ1AZS4_9ACTN</name>
<keyword evidence="2" id="KW-0472">Membrane</keyword>
<feature type="transmembrane region" description="Helical" evidence="2">
    <location>
        <begin position="93"/>
        <end position="115"/>
    </location>
</feature>
<accession>A0ABZ1AZS4</accession>
<keyword evidence="2" id="KW-1133">Transmembrane helix</keyword>
<organism evidence="3 4">
    <name type="scientific">Blastococcus brunescens</name>
    <dbReference type="NCBI Taxonomy" id="1564165"/>
    <lineage>
        <taxon>Bacteria</taxon>
        <taxon>Bacillati</taxon>
        <taxon>Actinomycetota</taxon>
        <taxon>Actinomycetes</taxon>
        <taxon>Geodermatophilales</taxon>
        <taxon>Geodermatophilaceae</taxon>
        <taxon>Blastococcus</taxon>
    </lineage>
</organism>
<feature type="region of interest" description="Disordered" evidence="1">
    <location>
        <begin position="1"/>
        <end position="34"/>
    </location>
</feature>
<dbReference type="EMBL" id="CP141261">
    <property type="protein sequence ID" value="WRL63001.1"/>
    <property type="molecule type" value="Genomic_DNA"/>
</dbReference>
<feature type="transmembrane region" description="Helical" evidence="2">
    <location>
        <begin position="122"/>
        <end position="142"/>
    </location>
</feature>
<gene>
    <name evidence="3" type="ORF">U6N30_24605</name>
</gene>
<reference evidence="3 4" key="1">
    <citation type="submission" date="2023-12" db="EMBL/GenBank/DDBJ databases">
        <title>Blastococcus brunescens sp. nov., an actonobacterium isolated from sandstone collected in sahara desert.</title>
        <authorList>
            <person name="Gtari M."/>
            <person name="Ghodhbane F."/>
        </authorList>
    </citation>
    <scope>NUCLEOTIDE SEQUENCE [LARGE SCALE GENOMIC DNA]</scope>
    <source>
        <strain evidence="3 4">BMG 8361</strain>
    </source>
</reference>
<proteinExistence type="predicted"/>
<keyword evidence="4" id="KW-1185">Reference proteome</keyword>
<evidence type="ECO:0000313" key="4">
    <source>
        <dbReference type="Proteomes" id="UP001324287"/>
    </source>
</evidence>
<evidence type="ECO:0008006" key="5">
    <source>
        <dbReference type="Google" id="ProtNLM"/>
    </source>
</evidence>